<feature type="compositionally biased region" description="Low complexity" evidence="1">
    <location>
        <begin position="12"/>
        <end position="46"/>
    </location>
</feature>
<protein>
    <submittedName>
        <fullName evidence="2">Uncharacterized protein</fullName>
    </submittedName>
</protein>
<dbReference type="Proteomes" id="UP001472677">
    <property type="component" value="Unassembled WGS sequence"/>
</dbReference>
<feature type="region of interest" description="Disordered" evidence="1">
    <location>
        <begin position="166"/>
        <end position="186"/>
    </location>
</feature>
<name>A0ABR2C7D3_9ROSI</name>
<evidence type="ECO:0000313" key="3">
    <source>
        <dbReference type="Proteomes" id="UP001472677"/>
    </source>
</evidence>
<comment type="caution">
    <text evidence="2">The sequence shown here is derived from an EMBL/GenBank/DDBJ whole genome shotgun (WGS) entry which is preliminary data.</text>
</comment>
<feature type="region of interest" description="Disordered" evidence="1">
    <location>
        <begin position="208"/>
        <end position="272"/>
    </location>
</feature>
<gene>
    <name evidence="2" type="ORF">V6N12_019239</name>
</gene>
<dbReference type="EMBL" id="JBBPBM010000064">
    <property type="protein sequence ID" value="KAK8515191.1"/>
    <property type="molecule type" value="Genomic_DNA"/>
</dbReference>
<feature type="region of interest" description="Disordered" evidence="1">
    <location>
        <begin position="1"/>
        <end position="46"/>
    </location>
</feature>
<feature type="compositionally biased region" description="Polar residues" evidence="1">
    <location>
        <begin position="251"/>
        <end position="262"/>
    </location>
</feature>
<sequence length="272" mass="27703">MKDADLPPLSPAPSVASSPPASASTAAASVPAPAASDAATSVPVSAPVKPVPSDALVASGCTAAISSPLPTLSTRGKVHVADDSEAPYDPMLHPDVSDVMEESLDVLKGCTLFSDLDGMVQSAGLDNAIDEAMDALIRDVASSILGQVLVSSAIPATVVSTVAACSSPLPPAPRPASTYARHLSMPPVPEQDDFEAWYAAQVQAASQAPLPPPLSVGFSSRPAPPRPNKRAASNSDPSRAKRSRSATRTSQAGMSSSNNTSAEAVRQPHRDQ</sequence>
<reference evidence="2 3" key="1">
    <citation type="journal article" date="2024" name="G3 (Bethesda)">
        <title>Genome assembly of Hibiscus sabdariffa L. provides insights into metabolisms of medicinal natural products.</title>
        <authorList>
            <person name="Kim T."/>
        </authorList>
    </citation>
    <scope>NUCLEOTIDE SEQUENCE [LARGE SCALE GENOMIC DNA]</scope>
    <source>
        <strain evidence="2">TK-2024</strain>
        <tissue evidence="2">Old leaves</tissue>
    </source>
</reference>
<evidence type="ECO:0000256" key="1">
    <source>
        <dbReference type="SAM" id="MobiDB-lite"/>
    </source>
</evidence>
<keyword evidence="3" id="KW-1185">Reference proteome</keyword>
<organism evidence="2 3">
    <name type="scientific">Hibiscus sabdariffa</name>
    <name type="common">roselle</name>
    <dbReference type="NCBI Taxonomy" id="183260"/>
    <lineage>
        <taxon>Eukaryota</taxon>
        <taxon>Viridiplantae</taxon>
        <taxon>Streptophyta</taxon>
        <taxon>Embryophyta</taxon>
        <taxon>Tracheophyta</taxon>
        <taxon>Spermatophyta</taxon>
        <taxon>Magnoliopsida</taxon>
        <taxon>eudicotyledons</taxon>
        <taxon>Gunneridae</taxon>
        <taxon>Pentapetalae</taxon>
        <taxon>rosids</taxon>
        <taxon>malvids</taxon>
        <taxon>Malvales</taxon>
        <taxon>Malvaceae</taxon>
        <taxon>Malvoideae</taxon>
        <taxon>Hibiscus</taxon>
    </lineage>
</organism>
<evidence type="ECO:0000313" key="2">
    <source>
        <dbReference type="EMBL" id="KAK8515191.1"/>
    </source>
</evidence>
<accession>A0ABR2C7D3</accession>
<proteinExistence type="predicted"/>